<dbReference type="Pfam" id="PF01609">
    <property type="entry name" value="DDE_Tnp_1"/>
    <property type="match status" value="1"/>
</dbReference>
<dbReference type="GO" id="GO:0006313">
    <property type="term" value="P:DNA transposition"/>
    <property type="evidence" value="ECO:0007669"/>
    <property type="project" value="InterPro"/>
</dbReference>
<geneLocation type="plasmid" evidence="2 3">
    <name>pQpDG</name>
</geneLocation>
<dbReference type="PANTHER" id="PTHR33258:SF1">
    <property type="entry name" value="TRANSPOSASE INSL FOR INSERTION SEQUENCE ELEMENT IS186A-RELATED"/>
    <property type="match status" value="1"/>
</dbReference>
<proteinExistence type="predicted"/>
<dbReference type="KEGG" id="cbd:CBUD_A0010"/>
<dbReference type="Proteomes" id="UP000008555">
    <property type="component" value="Plasmid pQpDG"/>
</dbReference>
<dbReference type="GO" id="GO:0004803">
    <property type="term" value="F:transposase activity"/>
    <property type="evidence" value="ECO:0007669"/>
    <property type="project" value="InterPro"/>
</dbReference>
<dbReference type="SUPFAM" id="SSF53098">
    <property type="entry name" value="Ribonuclease H-like"/>
    <property type="match status" value="1"/>
</dbReference>
<keyword evidence="2" id="KW-0614">Plasmid</keyword>
<sequence length="242" mass="27818">MDRMEFNKGLKKFKQAFSETALNELGKQVKFAQKLRKITPFRLALSLISSFAGKIQTIADTHRTFNELNEEHVQYKPYHKQLAKRAFPNFMRRVVCRLMSEFACRTLTINDHNPFSMFEHIFIHDGSSYAIKSNLKSVFPGKYKQGLATVQLHTTMDLLADEITAVILAPFSHADVNYLPSAKEIKNSLLLLDRAYLDFSYLREVDTHQGFFIVRGKRHMNPMIEQGYDSEVGIFTSLSGVN</sequence>
<dbReference type="InterPro" id="IPR002559">
    <property type="entry name" value="Transposase_11"/>
</dbReference>
<accession>A9KH40</accession>
<dbReference type="PANTHER" id="PTHR33258">
    <property type="entry name" value="TRANSPOSASE INSL FOR INSERTION SEQUENCE ELEMENT IS186A-RELATED"/>
    <property type="match status" value="1"/>
</dbReference>
<evidence type="ECO:0000313" key="3">
    <source>
        <dbReference type="Proteomes" id="UP000008555"/>
    </source>
</evidence>
<dbReference type="InterPro" id="IPR012337">
    <property type="entry name" value="RNaseH-like_sf"/>
</dbReference>
<dbReference type="AlphaFoldDB" id="A9KH40"/>
<evidence type="ECO:0000313" key="2">
    <source>
        <dbReference type="EMBL" id="ABS78592.1"/>
    </source>
</evidence>
<dbReference type="HOGENOM" id="CLU_042765_2_1_6"/>
<reference evidence="2 3" key="1">
    <citation type="journal article" date="2009" name="Infect. Immun.">
        <title>Comparative genomics reveal extensive transposon-mediated genomic plasticity and diversity among potential effector proteins within the genus Coxiella.</title>
        <authorList>
            <person name="Beare P.A."/>
            <person name="Unsworth N."/>
            <person name="Andoh M."/>
            <person name="Voth D.E."/>
            <person name="Omsland A."/>
            <person name="Gilk S.D."/>
            <person name="Williams K.P."/>
            <person name="Sobral B.W."/>
            <person name="Kupko J.J.III."/>
            <person name="Porcella S.F."/>
            <person name="Samuel J.E."/>
            <person name="Heinzen R.A."/>
        </authorList>
    </citation>
    <scope>NUCLEOTIDE SEQUENCE [LARGE SCALE GENOMIC DNA]</scope>
    <source>
        <strain evidence="2 3">Dugway 5J108-111</strain>
        <plasmid evidence="3">pQpDG</plasmid>
    </source>
</reference>
<feature type="domain" description="Transposase IS4-like" evidence="1">
    <location>
        <begin position="119"/>
        <end position="219"/>
    </location>
</feature>
<name>A9KH40_COXBN</name>
<dbReference type="EMBL" id="CP000735">
    <property type="protein sequence ID" value="ABS78592.1"/>
    <property type="molecule type" value="Genomic_DNA"/>
</dbReference>
<organism evidence="2 3">
    <name type="scientific">Coxiella burnetii (strain Dugway 5J108-111)</name>
    <dbReference type="NCBI Taxonomy" id="434922"/>
    <lineage>
        <taxon>Bacteria</taxon>
        <taxon>Pseudomonadati</taxon>
        <taxon>Pseudomonadota</taxon>
        <taxon>Gammaproteobacteria</taxon>
        <taxon>Legionellales</taxon>
        <taxon>Coxiellaceae</taxon>
        <taxon>Coxiella</taxon>
    </lineage>
</organism>
<gene>
    <name evidence="2" type="ordered locus">CBUD_A0010</name>
</gene>
<protein>
    <recommendedName>
        <fullName evidence="1">Transposase IS4-like domain-containing protein</fullName>
    </recommendedName>
</protein>
<dbReference type="GO" id="GO:0003677">
    <property type="term" value="F:DNA binding"/>
    <property type="evidence" value="ECO:0007669"/>
    <property type="project" value="InterPro"/>
</dbReference>
<evidence type="ECO:0000259" key="1">
    <source>
        <dbReference type="Pfam" id="PF01609"/>
    </source>
</evidence>